<dbReference type="RefSeq" id="WP_020073203.1">
    <property type="nucleotide sequence ID" value="NZ_JBKWRC010000001.1"/>
</dbReference>
<dbReference type="EMBL" id="SVNY01000001">
    <property type="protein sequence ID" value="MBE6831988.1"/>
    <property type="molecule type" value="Genomic_DNA"/>
</dbReference>
<protein>
    <submittedName>
        <fullName evidence="1">Uncharacterized protein</fullName>
    </submittedName>
</protein>
<dbReference type="AlphaFoldDB" id="A0A928Q1L5"/>
<sequence>MIIYTYQSVRVLRILKSGEIYRAHPSQKYGRAYDCLIDMLGLHCECPIFGNLRFHRKNTGGSTSSSVKLILKVPKENVWLTEYSEWADFLYMVQFTSPKDYYDLIAGEVDNITREKLHRTIESLKLQRSPWAYRVPQAILEEIRPEWLAEYKVKL</sequence>
<reference evidence="1" key="1">
    <citation type="submission" date="2019-04" db="EMBL/GenBank/DDBJ databases">
        <title>Evolution of Biomass-Degrading Anaerobic Consortia Revealed by Metagenomics.</title>
        <authorList>
            <person name="Peng X."/>
        </authorList>
    </citation>
    <scope>NUCLEOTIDE SEQUENCE</scope>
    <source>
        <strain evidence="1">SIG551</strain>
    </source>
</reference>
<evidence type="ECO:0000313" key="1">
    <source>
        <dbReference type="EMBL" id="MBE6831988.1"/>
    </source>
</evidence>
<name>A0A928Q1L5_9FIRM</name>
<dbReference type="Proteomes" id="UP000754750">
    <property type="component" value="Unassembled WGS sequence"/>
</dbReference>
<evidence type="ECO:0000313" key="2">
    <source>
        <dbReference type="Proteomes" id="UP000754750"/>
    </source>
</evidence>
<organism evidence="1 2">
    <name type="scientific">Faecalispora sporosphaeroides</name>
    <dbReference type="NCBI Taxonomy" id="1549"/>
    <lineage>
        <taxon>Bacteria</taxon>
        <taxon>Bacillati</taxon>
        <taxon>Bacillota</taxon>
        <taxon>Clostridia</taxon>
        <taxon>Eubacteriales</taxon>
        <taxon>Oscillospiraceae</taxon>
        <taxon>Faecalispora</taxon>
    </lineage>
</organism>
<accession>A0A928Q1L5</accession>
<gene>
    <name evidence="1" type="ORF">E7512_00115</name>
</gene>
<comment type="caution">
    <text evidence="1">The sequence shown here is derived from an EMBL/GenBank/DDBJ whole genome shotgun (WGS) entry which is preliminary data.</text>
</comment>
<proteinExistence type="predicted"/>